<keyword evidence="3" id="KW-1185">Reference proteome</keyword>
<dbReference type="SUPFAM" id="SSF53041">
    <property type="entry name" value="Resolvase-like"/>
    <property type="match status" value="1"/>
</dbReference>
<dbReference type="STRING" id="84531.LA76x_0392"/>
<sequence length="129" mass="14667">MDPFIIPPTDPREPLRIAMYCQTLWADTDFIGYQKTVITDTLRRCADVPPVLSTYIDNGYCANTQIRPDFQRLLLDVAARKIDVIAVCDWGRLATTDADMGQLLRFFYQHDTLVIECKTTPARLVLLAA</sequence>
<dbReference type="KEGG" id="lab:LA76x_0392"/>
<gene>
    <name evidence="2" type="ORF">LA76x_0392</name>
</gene>
<dbReference type="Pfam" id="PF00239">
    <property type="entry name" value="Resolvase"/>
    <property type="match status" value="1"/>
</dbReference>
<evidence type="ECO:0000313" key="2">
    <source>
        <dbReference type="EMBL" id="ALN78553.1"/>
    </source>
</evidence>
<dbReference type="PATRIC" id="fig|84531.8.peg.402"/>
<dbReference type="InterPro" id="IPR036162">
    <property type="entry name" value="Resolvase-like_N_sf"/>
</dbReference>
<dbReference type="Proteomes" id="UP000060787">
    <property type="component" value="Chromosome"/>
</dbReference>
<dbReference type="InterPro" id="IPR006119">
    <property type="entry name" value="Resolv_N"/>
</dbReference>
<feature type="domain" description="Resolvase/invertase-type recombinase catalytic" evidence="1">
    <location>
        <begin position="42"/>
        <end position="118"/>
    </location>
</feature>
<evidence type="ECO:0000259" key="1">
    <source>
        <dbReference type="Pfam" id="PF00239"/>
    </source>
</evidence>
<dbReference type="GO" id="GO:0000150">
    <property type="term" value="F:DNA strand exchange activity"/>
    <property type="evidence" value="ECO:0007669"/>
    <property type="project" value="InterPro"/>
</dbReference>
<reference evidence="2 3" key="1">
    <citation type="journal article" date="2015" name="BMC Genomics">
        <title>Comparative genomics and metabolic profiling of the genus Lysobacter.</title>
        <authorList>
            <person name="de Bruijn I."/>
            <person name="Cheng X."/>
            <person name="de Jager V."/>
            <person name="Exposito R.G."/>
            <person name="Watrous J."/>
            <person name="Patel N."/>
            <person name="Postma J."/>
            <person name="Dorrestein P.C."/>
            <person name="Kobayashi D."/>
            <person name="Raaijmakers J.M."/>
        </authorList>
    </citation>
    <scope>NUCLEOTIDE SEQUENCE [LARGE SCALE GENOMIC DNA]</scope>
    <source>
        <strain evidence="2 3">76</strain>
    </source>
</reference>
<dbReference type="Gene3D" id="3.40.50.1390">
    <property type="entry name" value="Resolvase, N-terminal catalytic domain"/>
    <property type="match status" value="1"/>
</dbReference>
<dbReference type="RefSeq" id="WP_057916336.1">
    <property type="nucleotide sequence ID" value="NZ_CP011129.1"/>
</dbReference>
<evidence type="ECO:0000313" key="3">
    <source>
        <dbReference type="Proteomes" id="UP000060787"/>
    </source>
</evidence>
<name>A0A0S2F4T2_LYSAN</name>
<organism evidence="2 3">
    <name type="scientific">Lysobacter antibioticus</name>
    <dbReference type="NCBI Taxonomy" id="84531"/>
    <lineage>
        <taxon>Bacteria</taxon>
        <taxon>Pseudomonadati</taxon>
        <taxon>Pseudomonadota</taxon>
        <taxon>Gammaproteobacteria</taxon>
        <taxon>Lysobacterales</taxon>
        <taxon>Lysobacteraceae</taxon>
        <taxon>Lysobacter</taxon>
    </lineage>
</organism>
<dbReference type="EMBL" id="CP011129">
    <property type="protein sequence ID" value="ALN78553.1"/>
    <property type="molecule type" value="Genomic_DNA"/>
</dbReference>
<proteinExistence type="predicted"/>
<dbReference type="GO" id="GO:0003677">
    <property type="term" value="F:DNA binding"/>
    <property type="evidence" value="ECO:0007669"/>
    <property type="project" value="InterPro"/>
</dbReference>
<protein>
    <submittedName>
        <fullName evidence="2">Resolvase, N terminal domain protein</fullName>
    </submittedName>
</protein>
<accession>A0A0S2F4T2</accession>
<dbReference type="AlphaFoldDB" id="A0A0S2F4T2"/>